<evidence type="ECO:0000259" key="7">
    <source>
        <dbReference type="SMART" id="SM01069"/>
    </source>
</evidence>
<dbReference type="KEGG" id="ndi:NDAI_0J00760"/>
<feature type="compositionally biased region" description="Basic and acidic residues" evidence="6">
    <location>
        <begin position="520"/>
        <end position="529"/>
    </location>
</feature>
<dbReference type="AlphaFoldDB" id="G0WGP0"/>
<feature type="domain" description="Cdc37 C-terminal" evidence="7">
    <location>
        <begin position="409"/>
        <end position="511"/>
    </location>
</feature>
<dbReference type="GO" id="GO:0051082">
    <property type="term" value="F:unfolded protein binding"/>
    <property type="evidence" value="ECO:0007669"/>
    <property type="project" value="EnsemblFungi"/>
</dbReference>
<evidence type="ECO:0000259" key="9">
    <source>
        <dbReference type="SMART" id="SM01071"/>
    </source>
</evidence>
<dbReference type="InterPro" id="IPR013873">
    <property type="entry name" value="Cdc37_C"/>
</dbReference>
<evidence type="ECO:0000256" key="5">
    <source>
        <dbReference type="ARBA" id="ARBA00031396"/>
    </source>
</evidence>
<accession>G0WGP0</accession>
<sequence length="529" mass="61204">MVVDYSKWDKIELSDDSDVEVHPNVDKRSFIRWKQQSIHEKRMQRNQDIKNLETQLNMYQCLNKRVDKLLNQVNDGDDAKFLTDKDKISKFLNENFDKNEKSTGENVDPDIVSYNEMVEDLFDQLKRDAVKEGKDPQNGKVIKELILKHRAKIESVSKEAQTKLQELYIEKNAHISSEDIHTGFDTSFINKNSTSTEKAMSNGRSTNVNSEEDSKKVLEKMIHSTAKKTKDASRLQFIEYTDEADILKLSPKTEEFGSIIANDYKKSEAFLLNNMEIISGQQKDALMMKSFEVQMELHDDLKTYQIIHQSEILAYIREIYDLKKIPFLNPQEMENIITTFFGKVILNPSNQRGLESFLDSVKTKFEHVKSRCKILANEEGREGGDEVEGVEGVETIQLKSLDDSTELEVNLPDFGSEKEEDKRRIEAFKKLPIEMQNAVKTQNLNEVNKVFEDIPIKEAEEILELFGEAEIIGVRAILDDENDFRKLQNEYKNNNDISFEEGNDSEKTQDRLENLSLEQEDTHTEDVVD</sequence>
<dbReference type="Pfam" id="PF03234">
    <property type="entry name" value="CDC37_N"/>
    <property type="match status" value="1"/>
</dbReference>
<protein>
    <recommendedName>
        <fullName evidence="5">Hsp90 chaperone protein kinase-targeting subunit</fullName>
    </recommendedName>
</protein>
<dbReference type="InterPro" id="IPR038189">
    <property type="entry name" value="Cdc37_Hsp90-bd_sf"/>
</dbReference>
<dbReference type="GO" id="GO:0051726">
    <property type="term" value="P:regulation of cell cycle"/>
    <property type="evidence" value="ECO:0007669"/>
    <property type="project" value="EnsemblFungi"/>
</dbReference>
<comment type="subcellular location">
    <subcellularLocation>
        <location evidence="1">Cytoplasm</location>
    </subcellularLocation>
</comment>
<keyword evidence="3" id="KW-0963">Cytoplasm</keyword>
<dbReference type="OMA" id="NYSKWDQ"/>
<dbReference type="GeneID" id="11494148"/>
<dbReference type="SMART" id="SM01070">
    <property type="entry name" value="CDC37_M"/>
    <property type="match status" value="1"/>
</dbReference>
<feature type="compositionally biased region" description="Basic and acidic residues" evidence="6">
    <location>
        <begin position="504"/>
        <end position="513"/>
    </location>
</feature>
<dbReference type="InterPro" id="IPR013855">
    <property type="entry name" value="Cdc37_N_dom"/>
</dbReference>
<dbReference type="GO" id="GO:0071852">
    <property type="term" value="P:fungal-type cell wall organization or biogenesis"/>
    <property type="evidence" value="ECO:0007669"/>
    <property type="project" value="EnsemblFungi"/>
</dbReference>
<dbReference type="Proteomes" id="UP000000689">
    <property type="component" value="Chromosome 10"/>
</dbReference>
<comment type="similarity">
    <text evidence="2">Belongs to the CDC37 family.</text>
</comment>
<feature type="domain" description="Cdc37 N-terminal" evidence="9">
    <location>
        <begin position="2"/>
        <end position="187"/>
    </location>
</feature>
<keyword evidence="4" id="KW-0143">Chaperone</keyword>
<dbReference type="STRING" id="1071378.G0WGP0"/>
<dbReference type="SMART" id="SM01069">
    <property type="entry name" value="CDC37_C"/>
    <property type="match status" value="1"/>
</dbReference>
<keyword evidence="11" id="KW-1185">Reference proteome</keyword>
<dbReference type="GO" id="GO:0051087">
    <property type="term" value="F:protein-folding chaperone binding"/>
    <property type="evidence" value="ECO:0007669"/>
    <property type="project" value="TreeGrafter"/>
</dbReference>
<dbReference type="GO" id="GO:0038066">
    <property type="term" value="P:p38MAPK cascade"/>
    <property type="evidence" value="ECO:0007669"/>
    <property type="project" value="EnsemblFungi"/>
</dbReference>
<dbReference type="GO" id="GO:0071474">
    <property type="term" value="P:cellular hyperosmotic response"/>
    <property type="evidence" value="ECO:0007669"/>
    <property type="project" value="EnsemblFungi"/>
</dbReference>
<dbReference type="GO" id="GO:0031072">
    <property type="term" value="F:heat shock protein binding"/>
    <property type="evidence" value="ECO:0007669"/>
    <property type="project" value="TreeGrafter"/>
</dbReference>
<dbReference type="PANTHER" id="PTHR12800">
    <property type="entry name" value="CDC37-RELATED"/>
    <property type="match status" value="1"/>
</dbReference>
<evidence type="ECO:0000256" key="2">
    <source>
        <dbReference type="ARBA" id="ARBA00006222"/>
    </source>
</evidence>
<dbReference type="EMBL" id="HE580276">
    <property type="protein sequence ID" value="CCD26968.1"/>
    <property type="molecule type" value="Genomic_DNA"/>
</dbReference>
<dbReference type="HOGENOM" id="CLU_033261_1_0_1"/>
<reference evidence="10 11" key="1">
    <citation type="journal article" date="2011" name="Proc. Natl. Acad. Sci. U.S.A.">
        <title>Evolutionary erosion of yeast sex chromosomes by mating-type switching accidents.</title>
        <authorList>
            <person name="Gordon J.L."/>
            <person name="Armisen D."/>
            <person name="Proux-Wera E."/>
            <person name="Oheigeartaigh S.S."/>
            <person name="Byrne K.P."/>
            <person name="Wolfe K.H."/>
        </authorList>
    </citation>
    <scope>NUCLEOTIDE SEQUENCE [LARGE SCALE GENOMIC DNA]</scope>
    <source>
        <strain evidence="11">ATCC 10597 / BCRC 20456 / CBS 421 / NBRC 0211 / NRRL Y-12639</strain>
    </source>
</reference>
<name>G0WGP0_NAUDC</name>
<proteinExistence type="inferred from homology"/>
<dbReference type="InterPro" id="IPR004918">
    <property type="entry name" value="Cdc37"/>
</dbReference>
<dbReference type="SMART" id="SM01071">
    <property type="entry name" value="CDC37_N"/>
    <property type="match status" value="1"/>
</dbReference>
<dbReference type="GO" id="GO:0043410">
    <property type="term" value="P:positive regulation of MAPK cascade"/>
    <property type="evidence" value="ECO:0007669"/>
    <property type="project" value="EnsemblFungi"/>
</dbReference>
<dbReference type="Pfam" id="PF08564">
    <property type="entry name" value="CDC37_C"/>
    <property type="match status" value="1"/>
</dbReference>
<evidence type="ECO:0000259" key="8">
    <source>
        <dbReference type="SMART" id="SM01070"/>
    </source>
</evidence>
<dbReference type="GO" id="GO:0019901">
    <property type="term" value="F:protein kinase binding"/>
    <property type="evidence" value="ECO:0007669"/>
    <property type="project" value="InterPro"/>
</dbReference>
<dbReference type="SUPFAM" id="SSF101391">
    <property type="entry name" value="Hsp90 co-chaperone CDC37"/>
    <property type="match status" value="1"/>
</dbReference>
<dbReference type="Pfam" id="PF08565">
    <property type="entry name" value="CDC37_M"/>
    <property type="match status" value="1"/>
</dbReference>
<dbReference type="RefSeq" id="XP_003672211.1">
    <property type="nucleotide sequence ID" value="XM_003672163.1"/>
</dbReference>
<feature type="domain" description="Cdc37 Hsp90 binding" evidence="8">
    <location>
        <begin position="214"/>
        <end position="383"/>
    </location>
</feature>
<dbReference type="OrthoDB" id="440202at2759"/>
<dbReference type="GO" id="GO:0050821">
    <property type="term" value="P:protein stabilization"/>
    <property type="evidence" value="ECO:0007669"/>
    <property type="project" value="EnsemblFungi"/>
</dbReference>
<evidence type="ECO:0000256" key="1">
    <source>
        <dbReference type="ARBA" id="ARBA00004496"/>
    </source>
</evidence>
<evidence type="ECO:0000313" key="10">
    <source>
        <dbReference type="EMBL" id="CCD26968.1"/>
    </source>
</evidence>
<evidence type="ECO:0000313" key="11">
    <source>
        <dbReference type="Proteomes" id="UP000000689"/>
    </source>
</evidence>
<dbReference type="PANTHER" id="PTHR12800:SF4">
    <property type="entry name" value="HSP90 CO-CHAPERONE CDC37"/>
    <property type="match status" value="1"/>
</dbReference>
<feature type="region of interest" description="Disordered" evidence="6">
    <location>
        <begin position="493"/>
        <end position="529"/>
    </location>
</feature>
<evidence type="ECO:0000256" key="3">
    <source>
        <dbReference type="ARBA" id="ARBA00022490"/>
    </source>
</evidence>
<dbReference type="GO" id="GO:0005737">
    <property type="term" value="C:cytoplasm"/>
    <property type="evidence" value="ECO:0007669"/>
    <property type="project" value="UniProtKB-SubCell"/>
</dbReference>
<organism evidence="10 11">
    <name type="scientific">Naumovozyma dairenensis (strain ATCC 10597 / BCRC 20456 / CBS 421 / NBRC 0211 / NRRL Y-12639)</name>
    <name type="common">Saccharomyces dairenensis</name>
    <dbReference type="NCBI Taxonomy" id="1071378"/>
    <lineage>
        <taxon>Eukaryota</taxon>
        <taxon>Fungi</taxon>
        <taxon>Dikarya</taxon>
        <taxon>Ascomycota</taxon>
        <taxon>Saccharomycotina</taxon>
        <taxon>Saccharomycetes</taxon>
        <taxon>Saccharomycetales</taxon>
        <taxon>Saccharomycetaceae</taxon>
        <taxon>Naumovozyma</taxon>
    </lineage>
</organism>
<gene>
    <name evidence="10" type="primary">NDAI0J00760</name>
    <name evidence="10" type="ordered locus">NDAI_0J00760</name>
</gene>
<dbReference type="eggNOG" id="KOG2260">
    <property type="taxonomic scope" value="Eukaryota"/>
</dbReference>
<dbReference type="InterPro" id="IPR013874">
    <property type="entry name" value="Cdc37_Hsp90-bd"/>
</dbReference>
<evidence type="ECO:0000256" key="4">
    <source>
        <dbReference type="ARBA" id="ARBA00023186"/>
    </source>
</evidence>
<evidence type="ECO:0000256" key="6">
    <source>
        <dbReference type="SAM" id="MobiDB-lite"/>
    </source>
</evidence>
<dbReference type="Gene3D" id="1.20.58.610">
    <property type="entry name" value="Cdc37, Hsp90 binding domain"/>
    <property type="match status" value="1"/>
</dbReference>
<dbReference type="GO" id="GO:0006457">
    <property type="term" value="P:protein folding"/>
    <property type="evidence" value="ECO:0007669"/>
    <property type="project" value="TreeGrafter"/>
</dbReference>
<dbReference type="GO" id="GO:0030474">
    <property type="term" value="P:spindle pole body duplication"/>
    <property type="evidence" value="ECO:0007669"/>
    <property type="project" value="EnsemblFungi"/>
</dbReference>